<comment type="caution">
    <text evidence="1">The sequence shown here is derived from an EMBL/GenBank/DDBJ whole genome shotgun (WGS) entry which is preliminary data.</text>
</comment>
<protein>
    <recommendedName>
        <fullName evidence="3">DUF5659 domain-containing protein</fullName>
    </recommendedName>
</protein>
<accession>A0A1F4YD88</accession>
<gene>
    <name evidence="1" type="ORF">A2876_04630</name>
</gene>
<evidence type="ECO:0000313" key="1">
    <source>
        <dbReference type="EMBL" id="OGC91818.1"/>
    </source>
</evidence>
<sequence>MGRHFLPALFLFQNSMENDSTYQTKNLFVASYILASRKIQFLGTKVLDSKTKLFVFCSPEIARELETDYFSGGTVAAKNLFAEYNSLKDLLFQRDPNRGKAYERFE</sequence>
<organism evidence="1 2">
    <name type="scientific">Candidatus Amesbacteria bacterium RIFCSPHIGHO2_01_FULL_48_32b</name>
    <dbReference type="NCBI Taxonomy" id="1797253"/>
    <lineage>
        <taxon>Bacteria</taxon>
        <taxon>Candidatus Amesiibacteriota</taxon>
    </lineage>
</organism>
<name>A0A1F4YD88_9BACT</name>
<dbReference type="EMBL" id="MEXH01000028">
    <property type="protein sequence ID" value="OGC91818.1"/>
    <property type="molecule type" value="Genomic_DNA"/>
</dbReference>
<proteinExistence type="predicted"/>
<evidence type="ECO:0000313" key="2">
    <source>
        <dbReference type="Proteomes" id="UP000178176"/>
    </source>
</evidence>
<reference evidence="1 2" key="1">
    <citation type="journal article" date="2016" name="Nat. Commun.">
        <title>Thousands of microbial genomes shed light on interconnected biogeochemical processes in an aquifer system.</title>
        <authorList>
            <person name="Anantharaman K."/>
            <person name="Brown C.T."/>
            <person name="Hug L.A."/>
            <person name="Sharon I."/>
            <person name="Castelle C.J."/>
            <person name="Probst A.J."/>
            <person name="Thomas B.C."/>
            <person name="Singh A."/>
            <person name="Wilkins M.J."/>
            <person name="Karaoz U."/>
            <person name="Brodie E.L."/>
            <person name="Williams K.H."/>
            <person name="Hubbard S.S."/>
            <person name="Banfield J.F."/>
        </authorList>
    </citation>
    <scope>NUCLEOTIDE SEQUENCE [LARGE SCALE GENOMIC DNA]</scope>
</reference>
<evidence type="ECO:0008006" key="3">
    <source>
        <dbReference type="Google" id="ProtNLM"/>
    </source>
</evidence>
<dbReference type="Proteomes" id="UP000178176">
    <property type="component" value="Unassembled WGS sequence"/>
</dbReference>
<dbReference type="AlphaFoldDB" id="A0A1F4YD88"/>